<keyword evidence="2" id="KW-0238">DNA-binding</keyword>
<keyword evidence="7" id="KW-1185">Reference proteome</keyword>
<dbReference type="PANTHER" id="PTHR30136">
    <property type="entry name" value="HELIX-TURN-HELIX TRANSCRIPTIONAL REGULATOR, ICLR FAMILY"/>
    <property type="match status" value="1"/>
</dbReference>
<organism evidence="6 7">
    <name type="scientific">Roseomonas acroporae</name>
    <dbReference type="NCBI Taxonomy" id="2937791"/>
    <lineage>
        <taxon>Bacteria</taxon>
        <taxon>Pseudomonadati</taxon>
        <taxon>Pseudomonadota</taxon>
        <taxon>Alphaproteobacteria</taxon>
        <taxon>Acetobacterales</taxon>
        <taxon>Roseomonadaceae</taxon>
        <taxon>Roseomonas</taxon>
    </lineage>
</organism>
<dbReference type="Pfam" id="PF09339">
    <property type="entry name" value="HTH_IclR"/>
    <property type="match status" value="1"/>
</dbReference>
<dbReference type="AlphaFoldDB" id="A0A9X2BTP8"/>
<proteinExistence type="predicted"/>
<protein>
    <submittedName>
        <fullName evidence="6">IclR family transcriptional regulator</fullName>
    </submittedName>
</protein>
<dbReference type="SUPFAM" id="SSF46785">
    <property type="entry name" value="Winged helix' DNA-binding domain"/>
    <property type="match status" value="1"/>
</dbReference>
<accession>A0A9X2BTP8</accession>
<dbReference type="SMART" id="SM00346">
    <property type="entry name" value="HTH_ICLR"/>
    <property type="match status" value="1"/>
</dbReference>
<dbReference type="Proteomes" id="UP001139516">
    <property type="component" value="Unassembled WGS sequence"/>
</dbReference>
<evidence type="ECO:0000256" key="2">
    <source>
        <dbReference type="ARBA" id="ARBA00023125"/>
    </source>
</evidence>
<dbReference type="Gene3D" id="3.30.450.40">
    <property type="match status" value="1"/>
</dbReference>
<dbReference type="GO" id="GO:0003677">
    <property type="term" value="F:DNA binding"/>
    <property type="evidence" value="ECO:0007669"/>
    <property type="project" value="UniProtKB-KW"/>
</dbReference>
<feature type="domain" description="HTH iclR-type" evidence="4">
    <location>
        <begin position="21"/>
        <end position="84"/>
    </location>
</feature>
<dbReference type="GO" id="GO:0003700">
    <property type="term" value="F:DNA-binding transcription factor activity"/>
    <property type="evidence" value="ECO:0007669"/>
    <property type="project" value="TreeGrafter"/>
</dbReference>
<dbReference type="InterPro" id="IPR014757">
    <property type="entry name" value="Tscrpt_reg_IclR_C"/>
</dbReference>
<dbReference type="RefSeq" id="WP_248666667.1">
    <property type="nucleotide sequence ID" value="NZ_JALPRX010000034.1"/>
</dbReference>
<dbReference type="Pfam" id="PF01614">
    <property type="entry name" value="IclR_C"/>
    <property type="match status" value="1"/>
</dbReference>
<dbReference type="PROSITE" id="PS51077">
    <property type="entry name" value="HTH_ICLR"/>
    <property type="match status" value="1"/>
</dbReference>
<dbReference type="PANTHER" id="PTHR30136:SF35">
    <property type="entry name" value="HTH-TYPE TRANSCRIPTIONAL REGULATOR RV1719"/>
    <property type="match status" value="1"/>
</dbReference>
<dbReference type="EMBL" id="JALPRX010000034">
    <property type="protein sequence ID" value="MCK8784542.1"/>
    <property type="molecule type" value="Genomic_DNA"/>
</dbReference>
<evidence type="ECO:0000256" key="3">
    <source>
        <dbReference type="ARBA" id="ARBA00023163"/>
    </source>
</evidence>
<evidence type="ECO:0000313" key="6">
    <source>
        <dbReference type="EMBL" id="MCK8784542.1"/>
    </source>
</evidence>
<dbReference type="PROSITE" id="PS51078">
    <property type="entry name" value="ICLR_ED"/>
    <property type="match status" value="1"/>
</dbReference>
<keyword evidence="1" id="KW-0805">Transcription regulation</keyword>
<dbReference type="SUPFAM" id="SSF55781">
    <property type="entry name" value="GAF domain-like"/>
    <property type="match status" value="1"/>
</dbReference>
<evidence type="ECO:0000259" key="4">
    <source>
        <dbReference type="PROSITE" id="PS51077"/>
    </source>
</evidence>
<dbReference type="InterPro" id="IPR029016">
    <property type="entry name" value="GAF-like_dom_sf"/>
</dbReference>
<comment type="caution">
    <text evidence="6">The sequence shown here is derived from an EMBL/GenBank/DDBJ whole genome shotgun (WGS) entry which is preliminary data.</text>
</comment>
<dbReference type="InterPro" id="IPR036390">
    <property type="entry name" value="WH_DNA-bd_sf"/>
</dbReference>
<name>A0A9X2BTP8_9PROT</name>
<dbReference type="Gene3D" id="1.10.10.10">
    <property type="entry name" value="Winged helix-like DNA-binding domain superfamily/Winged helix DNA-binding domain"/>
    <property type="match status" value="1"/>
</dbReference>
<dbReference type="InterPro" id="IPR050707">
    <property type="entry name" value="HTH_MetabolicPath_Reg"/>
</dbReference>
<keyword evidence="3" id="KW-0804">Transcription</keyword>
<evidence type="ECO:0000256" key="1">
    <source>
        <dbReference type="ARBA" id="ARBA00023015"/>
    </source>
</evidence>
<evidence type="ECO:0000313" key="7">
    <source>
        <dbReference type="Proteomes" id="UP001139516"/>
    </source>
</evidence>
<evidence type="ECO:0000259" key="5">
    <source>
        <dbReference type="PROSITE" id="PS51078"/>
    </source>
</evidence>
<sequence length="287" mass="30915">MADPKAVEKDEERDAEGAYLSPPVQRAARLLRHIAEGDPVTNMARTARELGINRTTLLRLLHTLEAERFIEPRGDDKPGWRIGLGLIGMAAQAFFSEDLVQVAVPVLTRLAERLGLSAHLGVLDGMEVVYVVRRTPNHAFASNIRVGSRLPAHAANMGRIILAHLPAERVARMYAGAAMPAATTHTAVTLPQLRERLDADRESGLAWSEGHYEAGISSVAAAVLDASGQPVAAINVSGHSADFDGEAAHRRIGDAVAEAAEEISRRLGWHGPARRAAPDLLWKDKVA</sequence>
<dbReference type="InterPro" id="IPR036388">
    <property type="entry name" value="WH-like_DNA-bd_sf"/>
</dbReference>
<feature type="domain" description="IclR-ED" evidence="5">
    <location>
        <begin position="85"/>
        <end position="269"/>
    </location>
</feature>
<reference evidence="6" key="1">
    <citation type="submission" date="2022-04" db="EMBL/GenBank/DDBJ databases">
        <title>Roseomonas acroporae sp. nov., isolated from coral Acropora digitifera.</title>
        <authorList>
            <person name="Sun H."/>
        </authorList>
    </citation>
    <scope>NUCLEOTIDE SEQUENCE</scope>
    <source>
        <strain evidence="6">NAR14</strain>
    </source>
</reference>
<dbReference type="InterPro" id="IPR005471">
    <property type="entry name" value="Tscrpt_reg_IclR_N"/>
</dbReference>
<gene>
    <name evidence="6" type="ORF">M0638_09130</name>
</gene>
<dbReference type="GO" id="GO:0045892">
    <property type="term" value="P:negative regulation of DNA-templated transcription"/>
    <property type="evidence" value="ECO:0007669"/>
    <property type="project" value="TreeGrafter"/>
</dbReference>